<comment type="caution">
    <text evidence="2">The sequence shown here is derived from an EMBL/GenBank/DDBJ whole genome shotgun (WGS) entry which is preliminary data.</text>
</comment>
<name>A0A2P8R126_9BACT</name>
<protein>
    <recommendedName>
        <fullName evidence="4">Cytochrome C</fullName>
    </recommendedName>
</protein>
<keyword evidence="1" id="KW-0732">Signal</keyword>
<keyword evidence="3" id="KW-1185">Reference proteome</keyword>
<dbReference type="OrthoDB" id="196859at2"/>
<feature type="chain" id="PRO_5015620672" description="Cytochrome C" evidence="1">
    <location>
        <begin position="19"/>
        <end position="187"/>
    </location>
</feature>
<dbReference type="SUPFAM" id="SSF46626">
    <property type="entry name" value="Cytochrome c"/>
    <property type="match status" value="1"/>
</dbReference>
<dbReference type="Gene3D" id="1.10.760.10">
    <property type="entry name" value="Cytochrome c-like domain"/>
    <property type="match status" value="1"/>
</dbReference>
<organism evidence="2 3">
    <name type="scientific">Campylobacter blaseri</name>
    <dbReference type="NCBI Taxonomy" id="2042961"/>
    <lineage>
        <taxon>Bacteria</taxon>
        <taxon>Pseudomonadati</taxon>
        <taxon>Campylobacterota</taxon>
        <taxon>Epsilonproteobacteria</taxon>
        <taxon>Campylobacterales</taxon>
        <taxon>Campylobacteraceae</taxon>
        <taxon>Campylobacter</taxon>
    </lineage>
</organism>
<reference evidence="3" key="1">
    <citation type="submission" date="2017-10" db="EMBL/GenBank/DDBJ databases">
        <title>Campylobacter species from seals.</title>
        <authorList>
            <person name="Gilbert M.J."/>
            <person name="Zomer A.L."/>
            <person name="Timmerman A.J."/>
            <person name="Duim B."/>
            <person name="Wagenaar J.A."/>
        </authorList>
    </citation>
    <scope>NUCLEOTIDE SEQUENCE [LARGE SCALE GENOMIC DNA]</scope>
    <source>
        <strain evidence="3">17S00004-5</strain>
    </source>
</reference>
<dbReference type="RefSeq" id="WP_106870799.1">
    <property type="nucleotide sequence ID" value="NZ_CP053841.1"/>
</dbReference>
<dbReference type="EMBL" id="PDHH01000003">
    <property type="protein sequence ID" value="PSM52189.1"/>
    <property type="molecule type" value="Genomic_DNA"/>
</dbReference>
<feature type="signal peptide" evidence="1">
    <location>
        <begin position="1"/>
        <end position="18"/>
    </location>
</feature>
<gene>
    <name evidence="2" type="ORF">CQ405_03810</name>
</gene>
<proteinExistence type="predicted"/>
<dbReference type="GO" id="GO:0009055">
    <property type="term" value="F:electron transfer activity"/>
    <property type="evidence" value="ECO:0007669"/>
    <property type="project" value="InterPro"/>
</dbReference>
<dbReference type="GO" id="GO:0020037">
    <property type="term" value="F:heme binding"/>
    <property type="evidence" value="ECO:0007669"/>
    <property type="project" value="InterPro"/>
</dbReference>
<evidence type="ECO:0008006" key="4">
    <source>
        <dbReference type="Google" id="ProtNLM"/>
    </source>
</evidence>
<sequence length="187" mass="21565">MKKKILVLSLLCSSYLFGGDIVYSDVVKSLYETPKGEKVVGRLLPTAPVEILNKEGDFLQVKIKGYVQNGKEQALYFTKGKRILNAAFRKNSNVRREMIKDDKEWAEVSVITYVKNENFHKDLESMMQRANELFTANCSTCHQLHGINEYNANQWPSVFKSMVDRTAIDKKDRFLVTQFLQKTTKKD</sequence>
<accession>A0A2P8R126</accession>
<dbReference type="InterPro" id="IPR036909">
    <property type="entry name" value="Cyt_c-like_dom_sf"/>
</dbReference>
<evidence type="ECO:0000313" key="3">
    <source>
        <dbReference type="Proteomes" id="UP000240535"/>
    </source>
</evidence>
<dbReference type="AlphaFoldDB" id="A0A2P8R126"/>
<evidence type="ECO:0000313" key="2">
    <source>
        <dbReference type="EMBL" id="PSM52189.1"/>
    </source>
</evidence>
<dbReference type="Proteomes" id="UP000240535">
    <property type="component" value="Unassembled WGS sequence"/>
</dbReference>
<evidence type="ECO:0000256" key="1">
    <source>
        <dbReference type="SAM" id="SignalP"/>
    </source>
</evidence>